<feature type="compositionally biased region" description="Basic and acidic residues" evidence="1">
    <location>
        <begin position="1"/>
        <end position="11"/>
    </location>
</feature>
<feature type="compositionally biased region" description="Basic and acidic residues" evidence="1">
    <location>
        <begin position="144"/>
        <end position="156"/>
    </location>
</feature>
<name>A0A915PN92_9BILA</name>
<feature type="compositionally biased region" description="Basic and acidic residues" evidence="1">
    <location>
        <begin position="176"/>
        <end position="186"/>
    </location>
</feature>
<evidence type="ECO:0000313" key="3">
    <source>
        <dbReference type="WBParaSite" id="sdigi.contig166.g5532.t1"/>
    </source>
</evidence>
<dbReference type="AlphaFoldDB" id="A0A915PN92"/>
<feature type="region of interest" description="Disordered" evidence="1">
    <location>
        <begin position="94"/>
        <end position="132"/>
    </location>
</feature>
<feature type="region of interest" description="Disordered" evidence="1">
    <location>
        <begin position="144"/>
        <end position="205"/>
    </location>
</feature>
<organism evidence="2 3">
    <name type="scientific">Setaria digitata</name>
    <dbReference type="NCBI Taxonomy" id="48799"/>
    <lineage>
        <taxon>Eukaryota</taxon>
        <taxon>Metazoa</taxon>
        <taxon>Ecdysozoa</taxon>
        <taxon>Nematoda</taxon>
        <taxon>Chromadorea</taxon>
        <taxon>Rhabditida</taxon>
        <taxon>Spirurina</taxon>
        <taxon>Spiruromorpha</taxon>
        <taxon>Filarioidea</taxon>
        <taxon>Setariidae</taxon>
        <taxon>Setaria</taxon>
    </lineage>
</organism>
<keyword evidence="2" id="KW-1185">Reference proteome</keyword>
<feature type="compositionally biased region" description="Polar residues" evidence="1">
    <location>
        <begin position="100"/>
        <end position="111"/>
    </location>
</feature>
<dbReference type="WBParaSite" id="sdigi.contig166.g5532.t1">
    <property type="protein sequence ID" value="sdigi.contig166.g5532.t1"/>
    <property type="gene ID" value="sdigi.contig166.g5532"/>
</dbReference>
<feature type="compositionally biased region" description="Polar residues" evidence="1">
    <location>
        <begin position="20"/>
        <end position="40"/>
    </location>
</feature>
<feature type="compositionally biased region" description="Low complexity" evidence="1">
    <location>
        <begin position="159"/>
        <end position="170"/>
    </location>
</feature>
<protein>
    <submittedName>
        <fullName evidence="3">Uncharacterized protein</fullName>
    </submittedName>
</protein>
<reference evidence="3" key="1">
    <citation type="submission" date="2022-11" db="UniProtKB">
        <authorList>
            <consortium name="WormBaseParasite"/>
        </authorList>
    </citation>
    <scope>IDENTIFICATION</scope>
</reference>
<dbReference type="Proteomes" id="UP000887581">
    <property type="component" value="Unplaced"/>
</dbReference>
<evidence type="ECO:0000256" key="1">
    <source>
        <dbReference type="SAM" id="MobiDB-lite"/>
    </source>
</evidence>
<feature type="region of interest" description="Disordered" evidence="1">
    <location>
        <begin position="1"/>
        <end position="52"/>
    </location>
</feature>
<sequence length="395" mass="44559">MKLERSRYRGERRTKKQSKRNPNLNQYKQRGSAQKASAVQLQMKGRKNERISKTVGIKHPNMIEIPSKPITVPRHPKWSIKKAQIIEAWEKALPTKRQKFSQPIRQSFSAQKTKKGAMSQSLSPLEKGESATLAEEAVKDNLKDAKYNSGASERRRVSQRSSNRQRSEYYSSRKKGIVETSREDKSNMASQLAKPKSRASTTETKRVIKRVAKKLTETGKNNEVGTTVMNSKVVPPDRSEGVPVQNMLTDRTAESGIPAEELMEEDNKFQQASAPTDNVQSTIFNKNGMGALENWKTLQSASPVANVQIKAGISAPFEIPWEEYVIPPQLDATPARNLEYYGRFPKEQVQNHTQQPESLEKIDLASTKAQDAVRADEKFFPANAYNFGEQKIVIN</sequence>
<accession>A0A915PN92</accession>
<proteinExistence type="predicted"/>
<evidence type="ECO:0000313" key="2">
    <source>
        <dbReference type="Proteomes" id="UP000887581"/>
    </source>
</evidence>